<proteinExistence type="predicted"/>
<sequence>MLPKSWLTPRANDSALPPEPPPPAALPALGPEDAAKAAPGSARPGLERAVTAALATPHDAVLAELQGRTPRVGSSQLSGPAVTTPAPPAAGPPQPQPQTSPLSSEASPEPVYDPFSGGLAYVLPPRSPEDAAAAAAGGGGFEQSKDELWARLARIRELQSEIAVMHLQMEGVGAGDGRVHRKAHARTPTENILGDEWPDPEEEEADKKRERDSEFANLAQAFAGRHASIDNIMGKLDDLSKALTAFHALPTPTMEFATRNNTKDSVTTMFSSPSPTFTADPGSPGSLFSPTVPPPGQLHAALDKLNIPRTASPDHSPVL</sequence>
<keyword evidence="3" id="KW-1185">Reference proteome</keyword>
<evidence type="ECO:0000313" key="2">
    <source>
        <dbReference type="EMBL" id="GJE99634.1"/>
    </source>
</evidence>
<feature type="region of interest" description="Disordered" evidence="1">
    <location>
        <begin position="1"/>
        <end position="45"/>
    </location>
</feature>
<accession>A0A9P3GU97</accession>
<name>A0A9P3GU97_9APHY</name>
<protein>
    <submittedName>
        <fullName evidence="2">Uncharacterized protein</fullName>
    </submittedName>
</protein>
<reference evidence="2 3" key="1">
    <citation type="submission" date="2021-08" db="EMBL/GenBank/DDBJ databases">
        <title>Draft Genome Sequence of Phanerochaete sordida strain YK-624.</title>
        <authorList>
            <person name="Mori T."/>
            <person name="Dohra H."/>
            <person name="Suzuki T."/>
            <person name="Kawagishi H."/>
            <person name="Hirai H."/>
        </authorList>
    </citation>
    <scope>NUCLEOTIDE SEQUENCE [LARGE SCALE GENOMIC DNA]</scope>
    <source>
        <strain evidence="2 3">YK-624</strain>
    </source>
</reference>
<evidence type="ECO:0000256" key="1">
    <source>
        <dbReference type="SAM" id="MobiDB-lite"/>
    </source>
</evidence>
<evidence type="ECO:0000313" key="3">
    <source>
        <dbReference type="Proteomes" id="UP000703269"/>
    </source>
</evidence>
<dbReference type="Proteomes" id="UP000703269">
    <property type="component" value="Unassembled WGS sequence"/>
</dbReference>
<dbReference type="AlphaFoldDB" id="A0A9P3GU97"/>
<gene>
    <name evidence="2" type="ORF">PsYK624_159050</name>
</gene>
<dbReference type="EMBL" id="BPQB01000115">
    <property type="protein sequence ID" value="GJE99634.1"/>
    <property type="molecule type" value="Genomic_DNA"/>
</dbReference>
<organism evidence="2 3">
    <name type="scientific">Phanerochaete sordida</name>
    <dbReference type="NCBI Taxonomy" id="48140"/>
    <lineage>
        <taxon>Eukaryota</taxon>
        <taxon>Fungi</taxon>
        <taxon>Dikarya</taxon>
        <taxon>Basidiomycota</taxon>
        <taxon>Agaricomycotina</taxon>
        <taxon>Agaricomycetes</taxon>
        <taxon>Polyporales</taxon>
        <taxon>Phanerochaetaceae</taxon>
        <taxon>Phanerochaete</taxon>
    </lineage>
</organism>
<comment type="caution">
    <text evidence="2">The sequence shown here is derived from an EMBL/GenBank/DDBJ whole genome shotgun (WGS) entry which is preliminary data.</text>
</comment>
<feature type="compositionally biased region" description="Low complexity" evidence="1">
    <location>
        <begin position="266"/>
        <end position="278"/>
    </location>
</feature>
<feature type="compositionally biased region" description="Pro residues" evidence="1">
    <location>
        <begin position="85"/>
        <end position="98"/>
    </location>
</feature>
<feature type="region of interest" description="Disordered" evidence="1">
    <location>
        <begin position="65"/>
        <end position="143"/>
    </location>
</feature>
<feature type="region of interest" description="Disordered" evidence="1">
    <location>
        <begin position="266"/>
        <end position="299"/>
    </location>
</feature>
<dbReference type="OrthoDB" id="2537650at2759"/>